<dbReference type="Proteomes" id="UP000011080">
    <property type="component" value="Unassembled WGS sequence"/>
</dbReference>
<accession>L8HMQ1</accession>
<dbReference type="InterPro" id="IPR050098">
    <property type="entry name" value="TFPI/VKTCI-like"/>
</dbReference>
<keyword evidence="2" id="KW-0722">Serine protease inhibitor</keyword>
<dbReference type="AlphaFoldDB" id="L8HMQ1"/>
<evidence type="ECO:0000313" key="6">
    <source>
        <dbReference type="Proteomes" id="UP000011080"/>
    </source>
</evidence>
<dbReference type="EMBL" id="JH884487">
    <property type="protein sequence ID" value="ELR45136.1"/>
    <property type="molecule type" value="Genomic_DNA"/>
</dbReference>
<proteinExistence type="predicted"/>
<evidence type="ECO:0000313" key="5">
    <source>
        <dbReference type="EMBL" id="ELR45136.1"/>
    </source>
</evidence>
<reference evidence="5 6" key="1">
    <citation type="journal article" date="2012" name="Nat. Genet.">
        <title>The yak genome and adaptation to life at high altitude.</title>
        <authorList>
            <person name="Qiu Q."/>
            <person name="Zhang G."/>
            <person name="Ma T."/>
            <person name="Qian W."/>
            <person name="Wang J."/>
            <person name="Ye Z."/>
            <person name="Cao C."/>
            <person name="Hu Q."/>
            <person name="Kim J."/>
            <person name="Larkin D.M."/>
            <person name="Auvil L."/>
            <person name="Capitanu B."/>
            <person name="Ma J."/>
            <person name="Lewin H.A."/>
            <person name="Qian X."/>
            <person name="Lang Y."/>
            <person name="Zhou R."/>
            <person name="Wang L."/>
            <person name="Wang K."/>
            <person name="Xia J."/>
            <person name="Liao S."/>
            <person name="Pan S."/>
            <person name="Lu X."/>
            <person name="Hou H."/>
            <person name="Wang Y."/>
            <person name="Zang X."/>
            <person name="Yin Y."/>
            <person name="Ma H."/>
            <person name="Zhang J."/>
            <person name="Wang Z."/>
            <person name="Zhang Y."/>
            <person name="Zhang D."/>
            <person name="Yonezawa T."/>
            <person name="Hasegawa M."/>
            <person name="Zhong Y."/>
            <person name="Liu W."/>
            <person name="Zhang Y."/>
            <person name="Huang Z."/>
            <person name="Zhang S."/>
            <person name="Long R."/>
            <person name="Yang H."/>
            <person name="Wang J."/>
            <person name="Lenstra J.A."/>
            <person name="Cooper D.N."/>
            <person name="Wu Y."/>
            <person name="Wang J."/>
            <person name="Shi P."/>
            <person name="Wang J."/>
            <person name="Liu J."/>
        </authorList>
    </citation>
    <scope>NUCLEOTIDE SEQUENCE [LARGE SCALE GENOMIC DNA]</scope>
    <source>
        <strain evidence="6">yakQH1</strain>
    </source>
</reference>
<dbReference type="GO" id="GO:0004867">
    <property type="term" value="F:serine-type endopeptidase inhibitor activity"/>
    <property type="evidence" value="ECO:0007669"/>
    <property type="project" value="UniProtKB-KW"/>
</dbReference>
<feature type="domain" description="BPTI/Kunitz inhibitor" evidence="4">
    <location>
        <begin position="1"/>
        <end position="49"/>
    </location>
</feature>
<keyword evidence="1" id="KW-0646">Protease inhibitor</keyword>
<evidence type="ECO:0000256" key="3">
    <source>
        <dbReference type="ARBA" id="ARBA00023157"/>
    </source>
</evidence>
<dbReference type="GO" id="GO:0005615">
    <property type="term" value="C:extracellular space"/>
    <property type="evidence" value="ECO:0007669"/>
    <property type="project" value="TreeGrafter"/>
</dbReference>
<dbReference type="Pfam" id="PF00014">
    <property type="entry name" value="Kunitz_BPTI"/>
    <property type="match status" value="1"/>
</dbReference>
<dbReference type="InterPro" id="IPR002223">
    <property type="entry name" value="Kunitz_BPTI"/>
</dbReference>
<evidence type="ECO:0000256" key="2">
    <source>
        <dbReference type="ARBA" id="ARBA00022900"/>
    </source>
</evidence>
<dbReference type="CDD" id="cd00109">
    <property type="entry name" value="Kunitz-type"/>
    <property type="match status" value="1"/>
</dbReference>
<dbReference type="PANTHER" id="PTHR10083:SF328">
    <property type="entry name" value="TISSUE FACTOR PATHWAY INHIBITOR"/>
    <property type="match status" value="1"/>
</dbReference>
<keyword evidence="3" id="KW-1015">Disulfide bond</keyword>
<dbReference type="PROSITE" id="PS50279">
    <property type="entry name" value="BPTI_KUNITZ_2"/>
    <property type="match status" value="1"/>
</dbReference>
<dbReference type="InterPro" id="IPR036880">
    <property type="entry name" value="Kunitz_BPTI_sf"/>
</dbReference>
<dbReference type="Gene3D" id="4.10.410.10">
    <property type="entry name" value="Pancreatic trypsin inhibitor Kunitz domain"/>
    <property type="match status" value="1"/>
</dbReference>
<organism evidence="5 6">
    <name type="scientific">Bos mutus</name>
    <name type="common">wild yak</name>
    <dbReference type="NCBI Taxonomy" id="72004"/>
    <lineage>
        <taxon>Eukaryota</taxon>
        <taxon>Metazoa</taxon>
        <taxon>Chordata</taxon>
        <taxon>Craniata</taxon>
        <taxon>Vertebrata</taxon>
        <taxon>Euteleostomi</taxon>
        <taxon>Mammalia</taxon>
        <taxon>Eutheria</taxon>
        <taxon>Laurasiatheria</taxon>
        <taxon>Artiodactyla</taxon>
        <taxon>Ruminantia</taxon>
        <taxon>Pecora</taxon>
        <taxon>Bovidae</taxon>
        <taxon>Bovinae</taxon>
        <taxon>Bos</taxon>
    </lineage>
</organism>
<evidence type="ECO:0000259" key="4">
    <source>
        <dbReference type="PROSITE" id="PS50279"/>
    </source>
</evidence>
<dbReference type="SUPFAM" id="SSF57362">
    <property type="entry name" value="BPTI-like"/>
    <property type="match status" value="1"/>
</dbReference>
<gene>
    <name evidence="5" type="ORF">M91_20174</name>
</gene>
<feature type="non-terminal residue" evidence="5">
    <location>
        <position position="49"/>
    </location>
</feature>
<dbReference type="PANTHER" id="PTHR10083">
    <property type="entry name" value="KUNITZ-TYPE PROTEASE INHIBITOR-RELATED"/>
    <property type="match status" value="1"/>
</dbReference>
<name>L8HMQ1_9CETA</name>
<feature type="non-terminal residue" evidence="5">
    <location>
        <position position="1"/>
    </location>
</feature>
<protein>
    <recommendedName>
        <fullName evidence="4">BPTI/Kunitz inhibitor domain-containing protein</fullName>
    </recommendedName>
</protein>
<dbReference type="SMART" id="SM00131">
    <property type="entry name" value="KU"/>
    <property type="match status" value="1"/>
</dbReference>
<evidence type="ECO:0000256" key="1">
    <source>
        <dbReference type="ARBA" id="ARBA00022690"/>
    </source>
</evidence>
<sequence>CKYPINTGPCAEWTQHWFYNWKTSECESLNFGGCYGNGNNFEKKTECEE</sequence>